<sequence length="65" mass="7318">MENFTSGFAVGPLEHDGIVLSSSGEGRMEWFFRSLLIAYETFGLKNCPPPFNLYKTFIVQLTKKG</sequence>
<reference evidence="1 2" key="1">
    <citation type="submission" date="2022-10" db="EMBL/GenBank/DDBJ databases">
        <title>High-quality genome sequences of two octocoral-associated bacteria, Endozoicomonas euniceicola EF212 and Endozoicomonas gorgoniicola PS125.</title>
        <authorList>
            <person name="Chiou Y.-J."/>
            <person name="Chen Y.-H."/>
        </authorList>
    </citation>
    <scope>NUCLEOTIDE SEQUENCE [LARGE SCALE GENOMIC DNA]</scope>
    <source>
        <strain evidence="1 2">PS125</strain>
    </source>
</reference>
<dbReference type="Proteomes" id="UP001209854">
    <property type="component" value="Unassembled WGS sequence"/>
</dbReference>
<dbReference type="EMBL" id="JAPFCC010000001">
    <property type="protein sequence ID" value="MCW7552446.1"/>
    <property type="molecule type" value="Genomic_DNA"/>
</dbReference>
<keyword evidence="2" id="KW-1185">Reference proteome</keyword>
<proteinExistence type="predicted"/>
<name>A0ABT3MST6_9GAMM</name>
<comment type="caution">
    <text evidence="1">The sequence shown here is derived from an EMBL/GenBank/DDBJ whole genome shotgun (WGS) entry which is preliminary data.</text>
</comment>
<dbReference type="RefSeq" id="WP_262567408.1">
    <property type="nucleotide sequence ID" value="NZ_JAPFCC010000001.1"/>
</dbReference>
<protein>
    <submittedName>
        <fullName evidence="1">Uncharacterized protein</fullName>
    </submittedName>
</protein>
<accession>A0ABT3MST6</accession>
<evidence type="ECO:0000313" key="2">
    <source>
        <dbReference type="Proteomes" id="UP001209854"/>
    </source>
</evidence>
<gene>
    <name evidence="1" type="ORF">NX722_07270</name>
</gene>
<evidence type="ECO:0000313" key="1">
    <source>
        <dbReference type="EMBL" id="MCW7552446.1"/>
    </source>
</evidence>
<organism evidence="1 2">
    <name type="scientific">Endozoicomonas gorgoniicola</name>
    <dbReference type="NCBI Taxonomy" id="1234144"/>
    <lineage>
        <taxon>Bacteria</taxon>
        <taxon>Pseudomonadati</taxon>
        <taxon>Pseudomonadota</taxon>
        <taxon>Gammaproteobacteria</taxon>
        <taxon>Oceanospirillales</taxon>
        <taxon>Endozoicomonadaceae</taxon>
        <taxon>Endozoicomonas</taxon>
    </lineage>
</organism>